<dbReference type="InterPro" id="IPR036412">
    <property type="entry name" value="HAD-like_sf"/>
</dbReference>
<dbReference type="InterPro" id="IPR050582">
    <property type="entry name" value="HAD-like_SerB"/>
</dbReference>
<organism evidence="4 5">
    <name type="scientific">Candidatus Curtissbacteria bacterium RIFCSPHIGHO2_01_FULL_40_12</name>
    <dbReference type="NCBI Taxonomy" id="1797710"/>
    <lineage>
        <taxon>Bacteria</taxon>
        <taxon>Candidatus Curtissiibacteriota</taxon>
    </lineage>
</organism>
<keyword evidence="1" id="KW-0479">Metal-binding</keyword>
<sequence length="267" mass="30349">MDMISGETIISKKPYISKGPKCYNFNSNFYMERETFVFFDIDNTLVRGFSILPFAQFLTERGLFHQDSYEKMLADFACYSDKKLDYREFAITIVDQYSEGLRGYRQEDIESASQEYLTIYLTNLLPFSRELVELMNSQGKTVALSGAPKEAFIPLAQVLRIQQCYLLEAEVQNGIYTGKTGVNMALDTQKAQVIAQIKESGFNPLQSFAFGDSEHDLPLLESVSNPFAVSPNEELSRISTERGWPIVSTDNIIDQVKMRLEQLKSPA</sequence>
<dbReference type="Gene3D" id="3.40.50.1000">
    <property type="entry name" value="HAD superfamily/HAD-like"/>
    <property type="match status" value="1"/>
</dbReference>
<dbReference type="EMBL" id="MFAY01000046">
    <property type="protein sequence ID" value="OGD88225.1"/>
    <property type="molecule type" value="Genomic_DNA"/>
</dbReference>
<gene>
    <name evidence="4" type="ORF">A2693_00600</name>
</gene>
<keyword evidence="3" id="KW-0460">Magnesium</keyword>
<proteinExistence type="predicted"/>
<dbReference type="Proteomes" id="UP000178577">
    <property type="component" value="Unassembled WGS sequence"/>
</dbReference>
<dbReference type="NCBIfam" id="TIGR01488">
    <property type="entry name" value="HAD-SF-IB"/>
    <property type="match status" value="1"/>
</dbReference>
<dbReference type="AlphaFoldDB" id="A0A1F5G8S6"/>
<dbReference type="InterPro" id="IPR023214">
    <property type="entry name" value="HAD_sf"/>
</dbReference>
<dbReference type="SUPFAM" id="SSF56784">
    <property type="entry name" value="HAD-like"/>
    <property type="match status" value="1"/>
</dbReference>
<dbReference type="Gene3D" id="1.20.1440.100">
    <property type="entry name" value="SG protein - dephosphorylation function"/>
    <property type="match status" value="1"/>
</dbReference>
<comment type="caution">
    <text evidence="4">The sequence shown here is derived from an EMBL/GenBank/DDBJ whole genome shotgun (WGS) entry which is preliminary data.</text>
</comment>
<dbReference type="Pfam" id="PF12710">
    <property type="entry name" value="HAD"/>
    <property type="match status" value="1"/>
</dbReference>
<name>A0A1F5G8S6_9BACT</name>
<dbReference type="GO" id="GO:0016787">
    <property type="term" value="F:hydrolase activity"/>
    <property type="evidence" value="ECO:0007669"/>
    <property type="project" value="UniProtKB-KW"/>
</dbReference>
<evidence type="ECO:0000313" key="4">
    <source>
        <dbReference type="EMBL" id="OGD88225.1"/>
    </source>
</evidence>
<evidence type="ECO:0008006" key="6">
    <source>
        <dbReference type="Google" id="ProtNLM"/>
    </source>
</evidence>
<dbReference type="PANTHER" id="PTHR43344:SF13">
    <property type="entry name" value="PHOSPHATASE RV3661-RELATED"/>
    <property type="match status" value="1"/>
</dbReference>
<protein>
    <recommendedName>
        <fullName evidence="6">HAD family hydrolase</fullName>
    </recommendedName>
</protein>
<dbReference type="GO" id="GO:0046872">
    <property type="term" value="F:metal ion binding"/>
    <property type="evidence" value="ECO:0007669"/>
    <property type="project" value="UniProtKB-KW"/>
</dbReference>
<evidence type="ECO:0000256" key="3">
    <source>
        <dbReference type="ARBA" id="ARBA00022842"/>
    </source>
</evidence>
<evidence type="ECO:0000313" key="5">
    <source>
        <dbReference type="Proteomes" id="UP000178577"/>
    </source>
</evidence>
<keyword evidence="2" id="KW-0378">Hydrolase</keyword>
<accession>A0A1F5G8S6</accession>
<evidence type="ECO:0000256" key="1">
    <source>
        <dbReference type="ARBA" id="ARBA00022723"/>
    </source>
</evidence>
<evidence type="ECO:0000256" key="2">
    <source>
        <dbReference type="ARBA" id="ARBA00022801"/>
    </source>
</evidence>
<reference evidence="4 5" key="1">
    <citation type="journal article" date="2016" name="Nat. Commun.">
        <title>Thousands of microbial genomes shed light on interconnected biogeochemical processes in an aquifer system.</title>
        <authorList>
            <person name="Anantharaman K."/>
            <person name="Brown C.T."/>
            <person name="Hug L.A."/>
            <person name="Sharon I."/>
            <person name="Castelle C.J."/>
            <person name="Probst A.J."/>
            <person name="Thomas B.C."/>
            <person name="Singh A."/>
            <person name="Wilkins M.J."/>
            <person name="Karaoz U."/>
            <person name="Brodie E.L."/>
            <person name="Williams K.H."/>
            <person name="Hubbard S.S."/>
            <person name="Banfield J.F."/>
        </authorList>
    </citation>
    <scope>NUCLEOTIDE SEQUENCE [LARGE SCALE GENOMIC DNA]</scope>
</reference>
<dbReference type="PANTHER" id="PTHR43344">
    <property type="entry name" value="PHOSPHOSERINE PHOSPHATASE"/>
    <property type="match status" value="1"/>
</dbReference>